<dbReference type="PANTHER" id="PTHR43377">
    <property type="entry name" value="BILIVERDIN REDUCTASE A"/>
    <property type="match status" value="1"/>
</dbReference>
<feature type="domain" description="Gfo/Idh/MocA-like oxidoreductase N-terminal" evidence="1">
    <location>
        <begin position="9"/>
        <end position="124"/>
    </location>
</feature>
<dbReference type="Gene3D" id="3.40.50.720">
    <property type="entry name" value="NAD(P)-binding Rossmann-like Domain"/>
    <property type="match status" value="1"/>
</dbReference>
<dbReference type="Proteomes" id="UP000307510">
    <property type="component" value="Unassembled WGS sequence"/>
</dbReference>
<reference evidence="2 3" key="1">
    <citation type="submission" date="2019-05" db="EMBL/GenBank/DDBJ databases">
        <authorList>
            <person name="Moore K."/>
            <person name="O'Neill P."/>
            <person name="Farbos A."/>
            <person name="Studholme D.J."/>
        </authorList>
    </citation>
    <scope>NUCLEOTIDE SEQUENCE [LARGE SCALE GENOMIC DNA]</scope>
    <source>
        <strain evidence="2 3">DSM 9128</strain>
    </source>
</reference>
<accession>A0A5R8ZZK8</accession>
<dbReference type="Pfam" id="PF01408">
    <property type="entry name" value="GFO_IDH_MocA"/>
    <property type="match status" value="1"/>
</dbReference>
<dbReference type="AlphaFoldDB" id="A0A5R8ZZK8"/>
<evidence type="ECO:0000259" key="1">
    <source>
        <dbReference type="Pfam" id="PF01408"/>
    </source>
</evidence>
<dbReference type="GO" id="GO:0000166">
    <property type="term" value="F:nucleotide binding"/>
    <property type="evidence" value="ECO:0007669"/>
    <property type="project" value="InterPro"/>
</dbReference>
<gene>
    <name evidence="2" type="ORF">FEA48_24305</name>
</gene>
<dbReference type="InterPro" id="IPR051450">
    <property type="entry name" value="Gfo/Idh/MocA_Oxidoreductases"/>
</dbReference>
<dbReference type="SUPFAM" id="SSF51735">
    <property type="entry name" value="NAD(P)-binding Rossmann-fold domains"/>
    <property type="match status" value="1"/>
</dbReference>
<protein>
    <submittedName>
        <fullName evidence="2">Gfo/Idh/MocA family oxidoreductase</fullName>
    </submittedName>
</protein>
<evidence type="ECO:0000313" key="2">
    <source>
        <dbReference type="EMBL" id="TLP70956.1"/>
    </source>
</evidence>
<proteinExistence type="predicted"/>
<name>A0A5R8ZZK8_PSENT</name>
<dbReference type="InterPro" id="IPR036291">
    <property type="entry name" value="NAD(P)-bd_dom_sf"/>
</dbReference>
<sequence length="301" mass="33063">MSAALHPPLRVAIVGLGKMGSLHYAAWQRLPNVRITTLVDCEPDRIRWAAAQEMIGLDSVQDLVGKVDVAVIATPSDQHVGNALPLLEAGIHCLVEKPLALTFAGCRRLVDASRCSGALLAVGHSERFNPALHLARSALSGHAPCVEVIRAAPPPQRSLKSDSDVVQDLMIHDLDWLLDTLGAPEEELRLLEWRRQDGQLSHVRCQLNYANGRRVNLTACRESDRRQRQVRLYEGDMANRVIDLDVRYASHEPDALTRQAQAFLMALRGEPSPIALGSQALEAVLLGERIRNGCQMAEAVL</sequence>
<dbReference type="PANTHER" id="PTHR43377:SF1">
    <property type="entry name" value="BILIVERDIN REDUCTASE A"/>
    <property type="match status" value="1"/>
</dbReference>
<comment type="caution">
    <text evidence="2">The sequence shown here is derived from an EMBL/GenBank/DDBJ whole genome shotgun (WGS) entry which is preliminary data.</text>
</comment>
<dbReference type="InterPro" id="IPR000683">
    <property type="entry name" value="Gfo/Idh/MocA-like_OxRdtase_N"/>
</dbReference>
<dbReference type="Gene3D" id="3.30.360.10">
    <property type="entry name" value="Dihydrodipicolinate Reductase, domain 2"/>
    <property type="match status" value="1"/>
</dbReference>
<reference evidence="3" key="2">
    <citation type="submission" date="2019-06" db="EMBL/GenBank/DDBJ databases">
        <title>AzeR, a transcriptional regulator that responds to azelaic acid in Pseudomonas nitroreducens.</title>
        <authorList>
            <person name="Bez C."/>
            <person name="Javvadi S.G."/>
            <person name="Bertani I."/>
            <person name="Devescovi G."/>
            <person name="Studholme D.J."/>
            <person name="Geller A."/>
            <person name="Levy A."/>
            <person name="Venturi V."/>
        </authorList>
    </citation>
    <scope>NUCLEOTIDE SEQUENCE [LARGE SCALE GENOMIC DNA]</scope>
    <source>
        <strain evidence="3">DSM 9128</strain>
    </source>
</reference>
<organism evidence="2 3">
    <name type="scientific">Pseudomonas nitroreducens</name>
    <dbReference type="NCBI Taxonomy" id="46680"/>
    <lineage>
        <taxon>Bacteria</taxon>
        <taxon>Pseudomonadati</taxon>
        <taxon>Pseudomonadota</taxon>
        <taxon>Gammaproteobacteria</taxon>
        <taxon>Pseudomonadales</taxon>
        <taxon>Pseudomonadaceae</taxon>
        <taxon>Pseudomonas</taxon>
    </lineage>
</organism>
<dbReference type="EMBL" id="VASG01000007">
    <property type="protein sequence ID" value="TLP70956.1"/>
    <property type="molecule type" value="Genomic_DNA"/>
</dbReference>
<evidence type="ECO:0000313" key="3">
    <source>
        <dbReference type="Proteomes" id="UP000307510"/>
    </source>
</evidence>
<dbReference type="RefSeq" id="WP_138216091.1">
    <property type="nucleotide sequence ID" value="NZ_VASG01000007.1"/>
</dbReference>